<proteinExistence type="inferred from homology"/>
<keyword evidence="5" id="KW-0677">Repeat</keyword>
<feature type="compositionally biased region" description="Polar residues" evidence="9">
    <location>
        <begin position="93"/>
        <end position="106"/>
    </location>
</feature>
<feature type="transmembrane region" description="Helical" evidence="10">
    <location>
        <begin position="245"/>
        <end position="264"/>
    </location>
</feature>
<evidence type="ECO:0000256" key="1">
    <source>
        <dbReference type="ARBA" id="ARBA00004141"/>
    </source>
</evidence>
<dbReference type="GO" id="GO:0016020">
    <property type="term" value="C:membrane"/>
    <property type="evidence" value="ECO:0007669"/>
    <property type="project" value="UniProtKB-SubCell"/>
</dbReference>
<organism evidence="11 12">
    <name type="scientific">Lyophyllum shimeji</name>
    <name type="common">Hon-shimeji</name>
    <name type="synonym">Tricholoma shimeji</name>
    <dbReference type="NCBI Taxonomy" id="47721"/>
    <lineage>
        <taxon>Eukaryota</taxon>
        <taxon>Fungi</taxon>
        <taxon>Dikarya</taxon>
        <taxon>Basidiomycota</taxon>
        <taxon>Agaricomycotina</taxon>
        <taxon>Agaricomycetes</taxon>
        <taxon>Agaricomycetidae</taxon>
        <taxon>Agaricales</taxon>
        <taxon>Tricholomatineae</taxon>
        <taxon>Lyophyllaceae</taxon>
        <taxon>Lyophyllum</taxon>
    </lineage>
</organism>
<comment type="caution">
    <text evidence="11">The sequence shown here is derived from an EMBL/GenBank/DDBJ whole genome shotgun (WGS) entry which is preliminary data.</text>
</comment>
<accession>A0A9P3UP70</accession>
<keyword evidence="12" id="KW-1185">Reference proteome</keyword>
<evidence type="ECO:0000313" key="12">
    <source>
        <dbReference type="Proteomes" id="UP001063166"/>
    </source>
</evidence>
<gene>
    <name evidence="11" type="ORF">LshimejAT787_0802440</name>
</gene>
<evidence type="ECO:0000256" key="5">
    <source>
        <dbReference type="ARBA" id="ARBA00022737"/>
    </source>
</evidence>
<feature type="repeat" description="Solcar" evidence="8">
    <location>
        <begin position="283"/>
        <end position="403"/>
    </location>
</feature>
<evidence type="ECO:0000313" key="11">
    <source>
        <dbReference type="EMBL" id="GLB40373.1"/>
    </source>
</evidence>
<dbReference type="InterPro" id="IPR044712">
    <property type="entry name" value="SLC25A32-like"/>
</dbReference>
<sequence length="403" mass="44116">MHVIVQVSLNSIAVTHFSLSLEVDGADKIVAISRQRAAVGITANHQPFHLLCSRLIARSIQWRPCEVGTPRPEEHLDADAKQAAKASGGPVTETPTSDAAVTTGDKSTSNTTSGLGTSSGPEGLMTTGESSAVIAPRPTLFGIVTSVRRVEGNAGLFKGLLPTLLVDFVLIPISHRIPRLYLSPSPSIANKLPQSLINTLFYTVVLVWVYRAIATRSKLEIFGTSAKDGIRALFTHYERASPWRIYSSGLLWALLPNILLHVFVLRPLRNLIEPDRSRQPLDGIYYLQGAAMVLLILFSTVVFAPLDVIVTRLAAQRNFGEVPVATETSDGQEQNGEVTDADARPEWIGKPDVANVAFRLRADSDLEPYNGVYDCAKKIIEEEGWRVLYLGWFITFLGKLFTE</sequence>
<evidence type="ECO:0000256" key="8">
    <source>
        <dbReference type="PROSITE-ProRule" id="PRU00282"/>
    </source>
</evidence>
<feature type="transmembrane region" description="Helical" evidence="10">
    <location>
        <begin position="195"/>
        <end position="213"/>
    </location>
</feature>
<dbReference type="InterPro" id="IPR023395">
    <property type="entry name" value="MCP_dom_sf"/>
</dbReference>
<evidence type="ECO:0000256" key="3">
    <source>
        <dbReference type="ARBA" id="ARBA00022448"/>
    </source>
</evidence>
<evidence type="ECO:0000256" key="7">
    <source>
        <dbReference type="ARBA" id="ARBA00023136"/>
    </source>
</evidence>
<feature type="compositionally biased region" description="Basic and acidic residues" evidence="9">
    <location>
        <begin position="71"/>
        <end position="82"/>
    </location>
</feature>
<evidence type="ECO:0000256" key="2">
    <source>
        <dbReference type="ARBA" id="ARBA00006375"/>
    </source>
</evidence>
<feature type="region of interest" description="Disordered" evidence="9">
    <location>
        <begin position="68"/>
        <end position="129"/>
    </location>
</feature>
<dbReference type="GO" id="GO:0055085">
    <property type="term" value="P:transmembrane transport"/>
    <property type="evidence" value="ECO:0007669"/>
    <property type="project" value="InterPro"/>
</dbReference>
<feature type="compositionally biased region" description="Low complexity" evidence="9">
    <location>
        <begin position="107"/>
        <end position="120"/>
    </location>
</feature>
<dbReference type="PANTHER" id="PTHR45683">
    <property type="entry name" value="MITOCHONDRIAL NICOTINAMIDE ADENINE DINUCLEOTIDE TRANSPORTER 1-RELATED-RELATED"/>
    <property type="match status" value="1"/>
</dbReference>
<reference evidence="11" key="1">
    <citation type="submission" date="2022-07" db="EMBL/GenBank/DDBJ databases">
        <title>The genome of Lyophyllum shimeji provides insight into the initial evolution of ectomycorrhizal fungal genome.</title>
        <authorList>
            <person name="Kobayashi Y."/>
            <person name="Shibata T."/>
            <person name="Hirakawa H."/>
            <person name="Shigenobu S."/>
            <person name="Nishiyama T."/>
            <person name="Yamada A."/>
            <person name="Hasebe M."/>
            <person name="Kawaguchi M."/>
        </authorList>
    </citation>
    <scope>NUCLEOTIDE SEQUENCE</scope>
    <source>
        <strain evidence="11">AT787</strain>
    </source>
</reference>
<keyword evidence="6 10" id="KW-1133">Transmembrane helix</keyword>
<dbReference type="PROSITE" id="PS50920">
    <property type="entry name" value="SOLCAR"/>
    <property type="match status" value="1"/>
</dbReference>
<dbReference type="Gene3D" id="1.50.40.10">
    <property type="entry name" value="Mitochondrial carrier domain"/>
    <property type="match status" value="1"/>
</dbReference>
<protein>
    <submittedName>
        <fullName evidence="11">Uncharacterized protein</fullName>
    </submittedName>
</protein>
<name>A0A9P3UP70_LYOSH</name>
<dbReference type="GO" id="GO:0006862">
    <property type="term" value="P:nucleotide transport"/>
    <property type="evidence" value="ECO:0007669"/>
    <property type="project" value="InterPro"/>
</dbReference>
<evidence type="ECO:0000256" key="10">
    <source>
        <dbReference type="SAM" id="Phobius"/>
    </source>
</evidence>
<dbReference type="AlphaFoldDB" id="A0A9P3UP70"/>
<evidence type="ECO:0000256" key="6">
    <source>
        <dbReference type="ARBA" id="ARBA00022989"/>
    </source>
</evidence>
<dbReference type="OrthoDB" id="21292at2759"/>
<keyword evidence="4 8" id="KW-0812">Transmembrane</keyword>
<evidence type="ECO:0000256" key="9">
    <source>
        <dbReference type="SAM" id="MobiDB-lite"/>
    </source>
</evidence>
<evidence type="ECO:0000256" key="4">
    <source>
        <dbReference type="ARBA" id="ARBA00022692"/>
    </source>
</evidence>
<keyword evidence="3" id="KW-0813">Transport</keyword>
<dbReference type="Proteomes" id="UP001063166">
    <property type="component" value="Unassembled WGS sequence"/>
</dbReference>
<comment type="subcellular location">
    <subcellularLocation>
        <location evidence="1">Membrane</location>
        <topology evidence="1">Multi-pass membrane protein</topology>
    </subcellularLocation>
</comment>
<comment type="similarity">
    <text evidence="2">Belongs to the mitochondrial carrier (TC 2.A.29) family.</text>
</comment>
<dbReference type="SUPFAM" id="SSF103506">
    <property type="entry name" value="Mitochondrial carrier"/>
    <property type="match status" value="1"/>
</dbReference>
<keyword evidence="7 8" id="KW-0472">Membrane</keyword>
<dbReference type="EMBL" id="BRPK01000008">
    <property type="protein sequence ID" value="GLB40373.1"/>
    <property type="molecule type" value="Genomic_DNA"/>
</dbReference>
<feature type="transmembrane region" description="Helical" evidence="10">
    <location>
        <begin position="284"/>
        <end position="310"/>
    </location>
</feature>
<feature type="transmembrane region" description="Helical" evidence="10">
    <location>
        <begin position="156"/>
        <end position="175"/>
    </location>
</feature>
<dbReference type="InterPro" id="IPR018108">
    <property type="entry name" value="MCP_transmembrane"/>
</dbReference>